<dbReference type="Gramene" id="SIN_1022004.t">
    <property type="protein sequence ID" value="SIN_1022004.t"/>
    <property type="gene ID" value="SIN_1022004"/>
</dbReference>
<evidence type="ECO:0000256" key="3">
    <source>
        <dbReference type="ARBA" id="ARBA00003976"/>
    </source>
</evidence>
<keyword evidence="8" id="KW-0677">Repeat</keyword>
<dbReference type="AlphaFoldDB" id="A0A6I9SV16"/>
<evidence type="ECO:0000256" key="7">
    <source>
        <dbReference type="ARBA" id="ARBA00022723"/>
    </source>
</evidence>
<proteinExistence type="inferred from homology"/>
<evidence type="ECO:0000256" key="10">
    <source>
        <dbReference type="ARBA" id="ARBA00022786"/>
    </source>
</evidence>
<accession>A0A6I9SV16</accession>
<dbReference type="GO" id="GO:0061630">
    <property type="term" value="F:ubiquitin protein ligase activity"/>
    <property type="evidence" value="ECO:0007669"/>
    <property type="project" value="UniProtKB-EC"/>
</dbReference>
<dbReference type="InterPro" id="IPR001841">
    <property type="entry name" value="Znf_RING"/>
</dbReference>
<feature type="domain" description="RING-type" evidence="14">
    <location>
        <begin position="83"/>
        <end position="293"/>
    </location>
</feature>
<evidence type="ECO:0000256" key="11">
    <source>
        <dbReference type="ARBA" id="ARBA00022833"/>
    </source>
</evidence>
<dbReference type="OrthoDB" id="10009520at2759"/>
<dbReference type="InterPro" id="IPR017907">
    <property type="entry name" value="Znf_RING_CS"/>
</dbReference>
<dbReference type="FunFam" id="3.30.40.10:FF:000230">
    <property type="entry name" value="RBR-type E3 ubiquitin transferase"/>
    <property type="match status" value="1"/>
</dbReference>
<protein>
    <recommendedName>
        <fullName evidence="5">RBR-type E3 ubiquitin transferase</fullName>
        <ecNumber evidence="5">2.3.2.31</ecNumber>
    </recommendedName>
</protein>
<dbReference type="CDD" id="cd22582">
    <property type="entry name" value="BRcat_RBR_unk"/>
    <property type="match status" value="1"/>
</dbReference>
<evidence type="ECO:0000256" key="2">
    <source>
        <dbReference type="ARBA" id="ARBA00001947"/>
    </source>
</evidence>
<gene>
    <name evidence="16" type="primary">LOC105158262</name>
</gene>
<comment type="catalytic activity">
    <reaction evidence="1">
        <text>[E2 ubiquitin-conjugating enzyme]-S-ubiquitinyl-L-cysteine + [acceptor protein]-L-lysine = [E2 ubiquitin-conjugating enzyme]-L-cysteine + [acceptor protein]-N(6)-ubiquitinyl-L-lysine.</text>
        <dbReference type="EC" id="2.3.2.31"/>
    </reaction>
</comment>
<evidence type="ECO:0000256" key="12">
    <source>
        <dbReference type="PROSITE-ProRule" id="PRU00175"/>
    </source>
</evidence>
<dbReference type="InterPro" id="IPR002867">
    <property type="entry name" value="IBR_dom"/>
</dbReference>
<dbReference type="InterPro" id="IPR013083">
    <property type="entry name" value="Znf_RING/FYVE/PHD"/>
</dbReference>
<comment type="function">
    <text evidence="3">Might act as an E3 ubiquitin-protein ligase, or as part of E3 complex, which accepts ubiquitin from specific E2 ubiquitin-conjugating enzymes and then transfers it to substrates.</text>
</comment>
<evidence type="ECO:0000313" key="16">
    <source>
        <dbReference type="RefSeq" id="XP_011073251.1"/>
    </source>
</evidence>
<dbReference type="Gene3D" id="1.20.120.1750">
    <property type="match status" value="1"/>
</dbReference>
<dbReference type="InterPro" id="IPR031127">
    <property type="entry name" value="E3_UB_ligase_RBR"/>
</dbReference>
<dbReference type="PANTHER" id="PTHR11685">
    <property type="entry name" value="RBR FAMILY RING FINGER AND IBR DOMAIN-CONTAINING"/>
    <property type="match status" value="1"/>
</dbReference>
<dbReference type="Pfam" id="PF01485">
    <property type="entry name" value="IBR"/>
    <property type="match status" value="2"/>
</dbReference>
<dbReference type="FunFam" id="1.20.120.1750:FF:000018">
    <property type="entry name" value="RBR-type E3 ubiquitin transferase"/>
    <property type="match status" value="1"/>
</dbReference>
<dbReference type="SUPFAM" id="SSF57850">
    <property type="entry name" value="RING/U-box"/>
    <property type="match status" value="3"/>
</dbReference>
<sequence>MENQSVTALPRDDFPLSLLINHTHRLQDHDTLTADAMYAEELIFQEALMASLVSPNTVLGLPESSSSLRDPEPSPSLELGEPSRFFCEICAETKESDQVFTVQTCNHQFCAECIAKHVAVKIGKSPIENGPRFSCPAGTDCGGTVEIEKCVEVVPNDVLVMWGDAICESMIGASHKFYCPYKDCSGLLVNDGEELVRESECPFCRRLFCAQCRVPWHSGIGCEEFSRLSESERGREDLLVHELAKLKKWQRCPHCKFFVEKNEGCLHMTCRCGYEFCYACGAIWRSTHHESCQ</sequence>
<dbReference type="PROSITE" id="PS00518">
    <property type="entry name" value="ZF_RING_1"/>
    <property type="match status" value="1"/>
</dbReference>
<evidence type="ECO:0000256" key="6">
    <source>
        <dbReference type="ARBA" id="ARBA00022679"/>
    </source>
</evidence>
<dbReference type="InterPro" id="IPR018957">
    <property type="entry name" value="Znf_C3HC4_RING-type"/>
</dbReference>
<evidence type="ECO:0000313" key="15">
    <source>
        <dbReference type="Proteomes" id="UP000504604"/>
    </source>
</evidence>
<dbReference type="InParanoid" id="A0A6I9SV16"/>
<evidence type="ECO:0000256" key="1">
    <source>
        <dbReference type="ARBA" id="ARBA00001798"/>
    </source>
</evidence>
<dbReference type="PROSITE" id="PS50089">
    <property type="entry name" value="ZF_RING_2"/>
    <property type="match status" value="1"/>
</dbReference>
<dbReference type="EC" id="2.3.2.31" evidence="5"/>
<dbReference type="RefSeq" id="XP_011073251.1">
    <property type="nucleotide sequence ID" value="XM_011074949.2"/>
</dbReference>
<keyword evidence="9 12" id="KW-0863">Zinc-finger</keyword>
<dbReference type="Pfam" id="PF00097">
    <property type="entry name" value="zf-C3HC4"/>
    <property type="match status" value="1"/>
</dbReference>
<dbReference type="SMART" id="SM00647">
    <property type="entry name" value="IBR"/>
    <property type="match status" value="2"/>
</dbReference>
<keyword evidence="11" id="KW-0862">Zinc</keyword>
<dbReference type="GeneID" id="105158262"/>
<dbReference type="KEGG" id="sind:105158262"/>
<dbReference type="GO" id="GO:0008270">
    <property type="term" value="F:zinc ion binding"/>
    <property type="evidence" value="ECO:0007669"/>
    <property type="project" value="UniProtKB-KW"/>
</dbReference>
<evidence type="ECO:0000256" key="8">
    <source>
        <dbReference type="ARBA" id="ARBA00022737"/>
    </source>
</evidence>
<keyword evidence="15" id="KW-1185">Reference proteome</keyword>
<evidence type="ECO:0000256" key="5">
    <source>
        <dbReference type="ARBA" id="ARBA00012251"/>
    </source>
</evidence>
<evidence type="ECO:0000256" key="9">
    <source>
        <dbReference type="ARBA" id="ARBA00022771"/>
    </source>
</evidence>
<dbReference type="Gene3D" id="3.30.40.10">
    <property type="entry name" value="Zinc/RING finger domain, C3HC4 (zinc finger)"/>
    <property type="match status" value="1"/>
</dbReference>
<dbReference type="UniPathway" id="UPA00143"/>
<evidence type="ECO:0000259" key="14">
    <source>
        <dbReference type="PROSITE" id="PS51873"/>
    </source>
</evidence>
<reference evidence="16" key="1">
    <citation type="submission" date="2025-08" db="UniProtKB">
        <authorList>
            <consortium name="RefSeq"/>
        </authorList>
    </citation>
    <scope>IDENTIFICATION</scope>
</reference>
<name>A0A6I9SV16_SESIN</name>
<comment type="cofactor">
    <cofactor evidence="2">
        <name>Zn(2+)</name>
        <dbReference type="ChEBI" id="CHEBI:29105"/>
    </cofactor>
</comment>
<organism evidence="15 16">
    <name type="scientific">Sesamum indicum</name>
    <name type="common">Oriental sesame</name>
    <name type="synonym">Sesamum orientale</name>
    <dbReference type="NCBI Taxonomy" id="4182"/>
    <lineage>
        <taxon>Eukaryota</taxon>
        <taxon>Viridiplantae</taxon>
        <taxon>Streptophyta</taxon>
        <taxon>Embryophyta</taxon>
        <taxon>Tracheophyta</taxon>
        <taxon>Spermatophyta</taxon>
        <taxon>Magnoliopsida</taxon>
        <taxon>eudicotyledons</taxon>
        <taxon>Gunneridae</taxon>
        <taxon>Pentapetalae</taxon>
        <taxon>asterids</taxon>
        <taxon>lamiids</taxon>
        <taxon>Lamiales</taxon>
        <taxon>Pedaliaceae</taxon>
        <taxon>Sesamum</taxon>
    </lineage>
</organism>
<dbReference type="InterPro" id="IPR044066">
    <property type="entry name" value="TRIAD_supradom"/>
</dbReference>
<comment type="similarity">
    <text evidence="4">Belongs to the RBR family. Ariadne subfamily.</text>
</comment>
<evidence type="ECO:0000259" key="13">
    <source>
        <dbReference type="PROSITE" id="PS50089"/>
    </source>
</evidence>
<keyword evidence="6" id="KW-0808">Transferase</keyword>
<dbReference type="CDD" id="cd22584">
    <property type="entry name" value="Rcat_RBR_unk"/>
    <property type="match status" value="1"/>
</dbReference>
<dbReference type="GO" id="GO:0016567">
    <property type="term" value="P:protein ubiquitination"/>
    <property type="evidence" value="ECO:0007669"/>
    <property type="project" value="UniProtKB-UniPathway"/>
</dbReference>
<dbReference type="PROSITE" id="PS51873">
    <property type="entry name" value="TRIAD"/>
    <property type="match status" value="1"/>
</dbReference>
<feature type="domain" description="RING-type" evidence="13">
    <location>
        <begin position="87"/>
        <end position="136"/>
    </location>
</feature>
<keyword evidence="7" id="KW-0479">Metal-binding</keyword>
<dbReference type="Proteomes" id="UP000504604">
    <property type="component" value="Linkage group LG3"/>
</dbReference>
<keyword evidence="10" id="KW-0833">Ubl conjugation pathway</keyword>
<evidence type="ECO:0000256" key="4">
    <source>
        <dbReference type="ARBA" id="ARBA00005884"/>
    </source>
</evidence>